<feature type="transmembrane region" description="Helical" evidence="6">
    <location>
        <begin position="282"/>
        <end position="301"/>
    </location>
</feature>
<evidence type="ECO:0000256" key="1">
    <source>
        <dbReference type="ARBA" id="ARBA00004141"/>
    </source>
</evidence>
<dbReference type="PANTHER" id="PTHR42723">
    <property type="entry name" value="CHLOROPHYLL SYNTHASE"/>
    <property type="match status" value="1"/>
</dbReference>
<feature type="transmembrane region" description="Helical" evidence="6">
    <location>
        <begin position="255"/>
        <end position="276"/>
    </location>
</feature>
<feature type="transmembrane region" description="Helical" evidence="6">
    <location>
        <begin position="168"/>
        <end position="187"/>
    </location>
</feature>
<keyword evidence="3 6" id="KW-0812">Transmembrane</keyword>
<dbReference type="GO" id="GO:0016020">
    <property type="term" value="C:membrane"/>
    <property type="evidence" value="ECO:0007669"/>
    <property type="project" value="UniProtKB-SubCell"/>
</dbReference>
<keyword evidence="8" id="KW-1185">Reference proteome</keyword>
<gene>
    <name evidence="7" type="ORF">LX64_00365</name>
</gene>
<organism evidence="7 8">
    <name type="scientific">Chitinophaga skermanii</name>
    <dbReference type="NCBI Taxonomy" id="331697"/>
    <lineage>
        <taxon>Bacteria</taxon>
        <taxon>Pseudomonadati</taxon>
        <taxon>Bacteroidota</taxon>
        <taxon>Chitinophagia</taxon>
        <taxon>Chitinophagales</taxon>
        <taxon>Chitinophagaceae</taxon>
        <taxon>Chitinophaga</taxon>
    </lineage>
</organism>
<evidence type="ECO:0000256" key="5">
    <source>
        <dbReference type="ARBA" id="ARBA00023136"/>
    </source>
</evidence>
<evidence type="ECO:0000313" key="8">
    <source>
        <dbReference type="Proteomes" id="UP000249547"/>
    </source>
</evidence>
<keyword evidence="7" id="KW-0808">Transferase</keyword>
<feature type="transmembrane region" description="Helical" evidence="6">
    <location>
        <begin position="199"/>
        <end position="219"/>
    </location>
</feature>
<evidence type="ECO:0000313" key="7">
    <source>
        <dbReference type="EMBL" id="RAJ10758.1"/>
    </source>
</evidence>
<feature type="transmembrane region" description="Helical" evidence="6">
    <location>
        <begin position="90"/>
        <end position="111"/>
    </location>
</feature>
<evidence type="ECO:0000256" key="2">
    <source>
        <dbReference type="ARBA" id="ARBA00022475"/>
    </source>
</evidence>
<dbReference type="CDD" id="cd13964">
    <property type="entry name" value="PT_UbiA_1"/>
    <property type="match status" value="1"/>
</dbReference>
<dbReference type="GO" id="GO:0016765">
    <property type="term" value="F:transferase activity, transferring alkyl or aryl (other than methyl) groups"/>
    <property type="evidence" value="ECO:0007669"/>
    <property type="project" value="InterPro"/>
</dbReference>
<accession>A0A327R3X9</accession>
<dbReference type="Proteomes" id="UP000249547">
    <property type="component" value="Unassembled WGS sequence"/>
</dbReference>
<evidence type="ECO:0000256" key="3">
    <source>
        <dbReference type="ARBA" id="ARBA00022692"/>
    </source>
</evidence>
<comment type="subcellular location">
    <subcellularLocation>
        <location evidence="1">Membrane</location>
        <topology evidence="1">Multi-pass membrane protein</topology>
    </subcellularLocation>
</comment>
<dbReference type="Pfam" id="PF01040">
    <property type="entry name" value="UbiA"/>
    <property type="match status" value="1"/>
</dbReference>
<evidence type="ECO:0000256" key="4">
    <source>
        <dbReference type="ARBA" id="ARBA00022989"/>
    </source>
</evidence>
<dbReference type="RefSeq" id="WP_211324709.1">
    <property type="nucleotide sequence ID" value="NZ_QLLL01000001.1"/>
</dbReference>
<dbReference type="InterPro" id="IPR000537">
    <property type="entry name" value="UbiA_prenyltransferase"/>
</dbReference>
<dbReference type="Gene3D" id="1.10.357.140">
    <property type="entry name" value="UbiA prenyltransferase"/>
    <property type="match status" value="1"/>
</dbReference>
<name>A0A327R3X9_9BACT</name>
<dbReference type="EMBL" id="QLLL01000001">
    <property type="protein sequence ID" value="RAJ10758.1"/>
    <property type="molecule type" value="Genomic_DNA"/>
</dbReference>
<dbReference type="AlphaFoldDB" id="A0A327R3X9"/>
<sequence>MQYIKYKLLGYLRLMRPANILTAVADILAGVAIAGFAVHPLWGNIDAILQITCICLAAFGLYGGGVVFNDVFDADLDSVERPERPIPSGIVSKTQAIILGVYLLTIGVLAAFTISQLTGAIAIGIAAAALIYNKWGKHHSVLGPLNMGLCRGLNLLMGISIVNDAVETMGWLAFLPILYISAITLISRDEVHGGNVGPLRIAAVCYMIVYAMILGVTYHFHPERIWFVIPIVLLFIFLTNKPLLKAMKAPTGPNIGASVKGGIIAMIVMDAAWAAGFANTPYAISVIILLPISMYIGKLFAVT</sequence>
<feature type="transmembrane region" description="Helical" evidence="6">
    <location>
        <begin position="225"/>
        <end position="243"/>
    </location>
</feature>
<comment type="caution">
    <text evidence="7">The sequence shown here is derived from an EMBL/GenBank/DDBJ whole genome shotgun (WGS) entry which is preliminary data.</text>
</comment>
<keyword evidence="2" id="KW-1003">Cell membrane</keyword>
<dbReference type="InterPro" id="IPR044878">
    <property type="entry name" value="UbiA_sf"/>
</dbReference>
<protein>
    <submittedName>
        <fullName evidence="7">4-hydroxybenzoate polyprenyltransferase</fullName>
    </submittedName>
</protein>
<evidence type="ECO:0000256" key="6">
    <source>
        <dbReference type="SAM" id="Phobius"/>
    </source>
</evidence>
<proteinExistence type="predicted"/>
<dbReference type="InterPro" id="IPR050475">
    <property type="entry name" value="Prenyltransferase_related"/>
</dbReference>
<feature type="transmembrane region" description="Helical" evidence="6">
    <location>
        <begin position="48"/>
        <end position="69"/>
    </location>
</feature>
<keyword evidence="5 6" id="KW-0472">Membrane</keyword>
<feature type="transmembrane region" description="Helical" evidence="6">
    <location>
        <begin position="20"/>
        <end position="42"/>
    </location>
</feature>
<dbReference type="PANTHER" id="PTHR42723:SF1">
    <property type="entry name" value="CHLOROPHYLL SYNTHASE, CHLOROPLASTIC"/>
    <property type="match status" value="1"/>
</dbReference>
<keyword evidence="4 6" id="KW-1133">Transmembrane helix</keyword>
<reference evidence="7 8" key="1">
    <citation type="submission" date="2018-06" db="EMBL/GenBank/DDBJ databases">
        <title>Genomic Encyclopedia of Archaeal and Bacterial Type Strains, Phase II (KMG-II): from individual species to whole genera.</title>
        <authorList>
            <person name="Goeker M."/>
        </authorList>
    </citation>
    <scope>NUCLEOTIDE SEQUENCE [LARGE SCALE GENOMIC DNA]</scope>
    <source>
        <strain evidence="7 8">DSM 23857</strain>
    </source>
</reference>
<dbReference type="NCBIfam" id="NF035940">
    <property type="entry name" value="prenyl_rel_EboC"/>
    <property type="match status" value="1"/>
</dbReference>